<sequence>MFVLVFAAVLYASCSRLSYLYTSSAPPPVPDNTISLRSMDRPEAFRGCGHWQESYMDFHERTLAGALPPRYLVSVTVEAGLADRLIGTISQFYLALLSQRAFQITNAGQTLPPLEWAYDAPFINWTRADDPPILTDRLKFTYKGQRGFVGDRQYPANDDVDTSKYWGMYLVNSDDANSFYEVSDLKGIPEGHEDAEIVFITSNRGRVFRLFDNPHHKKVLWYVASDSALLRAHLLHEYGKDTVVTRLGGVVHTDCSHATPGAQCQEEDLATAVRSAAGTIWAMAMTDYQIVTVSSRFGRVAAWLTMGWHNLYEISSNARHIMVAIAVINVLVALAVFSCATAELCASVGGDSGCCGVNCTSFTAGLLGDLSLGSVCTCGLCEADYNAAMYEHLQNLKSMAEDAEEYAVKFLRANDFDAFDINMDGVLTPDDVPDPRFRF</sequence>
<evidence type="ECO:0000256" key="1">
    <source>
        <dbReference type="SAM" id="SignalP"/>
    </source>
</evidence>
<gene>
    <name evidence="2" type="ORF">JKP88DRAFT_249398</name>
</gene>
<accession>A0A835YJF6</accession>
<keyword evidence="1" id="KW-0732">Signal</keyword>
<proteinExistence type="predicted"/>
<organism evidence="2 3">
    <name type="scientific">Tribonema minus</name>
    <dbReference type="NCBI Taxonomy" id="303371"/>
    <lineage>
        <taxon>Eukaryota</taxon>
        <taxon>Sar</taxon>
        <taxon>Stramenopiles</taxon>
        <taxon>Ochrophyta</taxon>
        <taxon>PX clade</taxon>
        <taxon>Xanthophyceae</taxon>
        <taxon>Tribonematales</taxon>
        <taxon>Tribonemataceae</taxon>
        <taxon>Tribonema</taxon>
    </lineage>
</organism>
<dbReference type="OrthoDB" id="428346at2759"/>
<comment type="caution">
    <text evidence="2">The sequence shown here is derived from an EMBL/GenBank/DDBJ whole genome shotgun (WGS) entry which is preliminary data.</text>
</comment>
<dbReference type="Gene3D" id="3.40.50.11350">
    <property type="match status" value="1"/>
</dbReference>
<evidence type="ECO:0000313" key="2">
    <source>
        <dbReference type="EMBL" id="KAG5176626.1"/>
    </source>
</evidence>
<reference evidence="2" key="1">
    <citation type="submission" date="2021-02" db="EMBL/GenBank/DDBJ databases">
        <title>First Annotated Genome of the Yellow-green Alga Tribonema minus.</title>
        <authorList>
            <person name="Mahan K.M."/>
        </authorList>
    </citation>
    <scope>NUCLEOTIDE SEQUENCE</scope>
    <source>
        <strain evidence="2">UTEX B ZZ1240</strain>
    </source>
</reference>
<protein>
    <submittedName>
        <fullName evidence="2">Uncharacterized protein</fullName>
    </submittedName>
</protein>
<dbReference type="AlphaFoldDB" id="A0A835YJF6"/>
<evidence type="ECO:0000313" key="3">
    <source>
        <dbReference type="Proteomes" id="UP000664859"/>
    </source>
</evidence>
<keyword evidence="3" id="KW-1185">Reference proteome</keyword>
<feature type="chain" id="PRO_5032583646" evidence="1">
    <location>
        <begin position="17"/>
        <end position="439"/>
    </location>
</feature>
<dbReference type="Proteomes" id="UP000664859">
    <property type="component" value="Unassembled WGS sequence"/>
</dbReference>
<dbReference type="InterPro" id="IPR018247">
    <property type="entry name" value="EF_Hand_1_Ca_BS"/>
</dbReference>
<feature type="signal peptide" evidence="1">
    <location>
        <begin position="1"/>
        <end position="16"/>
    </location>
</feature>
<name>A0A835YJF6_9STRA</name>
<dbReference type="EMBL" id="JAFCMP010000535">
    <property type="protein sequence ID" value="KAG5176626.1"/>
    <property type="molecule type" value="Genomic_DNA"/>
</dbReference>
<dbReference type="PROSITE" id="PS00018">
    <property type="entry name" value="EF_HAND_1"/>
    <property type="match status" value="1"/>
</dbReference>